<dbReference type="InterPro" id="IPR045794">
    <property type="entry name" value="Trypco1"/>
</dbReference>
<reference evidence="3 4" key="1">
    <citation type="submission" date="2017-05" db="EMBL/GenBank/DDBJ databases">
        <title>Streptomyces alboflavus Genome sequencing and assembly.</title>
        <authorList>
            <person name="Wang Y."/>
            <person name="Du B."/>
            <person name="Ding Y."/>
            <person name="Liu H."/>
            <person name="Hou Q."/>
            <person name="Liu K."/>
            <person name="Wang C."/>
            <person name="Yao L."/>
        </authorList>
    </citation>
    <scope>NUCLEOTIDE SEQUENCE [LARGE SCALE GENOMIC DNA]</scope>
    <source>
        <strain evidence="3 4">MDJK44</strain>
    </source>
</reference>
<organism evidence="3 4">
    <name type="scientific">Streptomyces alboflavus</name>
    <dbReference type="NCBI Taxonomy" id="67267"/>
    <lineage>
        <taxon>Bacteria</taxon>
        <taxon>Bacillati</taxon>
        <taxon>Actinomycetota</taxon>
        <taxon>Actinomycetes</taxon>
        <taxon>Kitasatosporales</taxon>
        <taxon>Streptomycetaceae</taxon>
        <taxon>Streptomyces</taxon>
    </lineage>
</organism>
<dbReference type="RefSeq" id="WP_237307161.1">
    <property type="nucleotide sequence ID" value="NZ_CP021748.1"/>
</dbReference>
<evidence type="ECO:0000313" key="3">
    <source>
        <dbReference type="EMBL" id="ARX83258.1"/>
    </source>
</evidence>
<dbReference type="Proteomes" id="UP000195880">
    <property type="component" value="Chromosome"/>
</dbReference>
<evidence type="ECO:0000313" key="4">
    <source>
        <dbReference type="Proteomes" id="UP000195880"/>
    </source>
</evidence>
<dbReference type="NCBIfam" id="NF041216">
    <property type="entry name" value="CU044_2847_fam"/>
    <property type="match status" value="1"/>
</dbReference>
<evidence type="ECO:0000256" key="1">
    <source>
        <dbReference type="SAM" id="MobiDB-lite"/>
    </source>
</evidence>
<accession>A0A1Z1WA37</accession>
<sequence>MDGLVQFTTDGGAQVVLADVGDDGSGARLVSRGDGPALAARTFEASLGPVRTAAESALRVFRDGELSPDSVEIEFGVRMTAEAGAVIVKGSGEGHLLVRLSWSPERGGEAGVSGAAGASGAVGAAGAAGAGAAPMAPGPSGESVDAGALGSPGTAGVPRDLGHAASNGEPTPTS</sequence>
<dbReference type="KEGG" id="salf:SMD44_02673"/>
<keyword evidence="4" id="KW-1185">Reference proteome</keyword>
<dbReference type="STRING" id="67267.GCA_000716675_07885"/>
<dbReference type="Pfam" id="PF19493">
    <property type="entry name" value="Trypco1"/>
    <property type="match status" value="1"/>
</dbReference>
<gene>
    <name evidence="3" type="ORF">SMD44_02673</name>
</gene>
<dbReference type="EMBL" id="CP021748">
    <property type="protein sequence ID" value="ARX83258.1"/>
    <property type="molecule type" value="Genomic_DNA"/>
</dbReference>
<feature type="compositionally biased region" description="Low complexity" evidence="1">
    <location>
        <begin position="112"/>
        <end position="143"/>
    </location>
</feature>
<dbReference type="AlphaFoldDB" id="A0A1Z1WA37"/>
<protein>
    <recommendedName>
        <fullName evidence="2">Trypsin-co-occurring domain-containing protein</fullName>
    </recommendedName>
</protein>
<evidence type="ECO:0000259" key="2">
    <source>
        <dbReference type="Pfam" id="PF19493"/>
    </source>
</evidence>
<feature type="region of interest" description="Disordered" evidence="1">
    <location>
        <begin position="107"/>
        <end position="174"/>
    </location>
</feature>
<proteinExistence type="predicted"/>
<name>A0A1Z1WA37_9ACTN</name>
<feature type="domain" description="Trypsin-co-occurring" evidence="2">
    <location>
        <begin position="8"/>
        <end position="103"/>
    </location>
</feature>